<accession>A0AAV5K5M3</accession>
<sequence>MFSSLGFVRSSCPEPHVRFRLPASASRCTHFEVSVSHLLFICLF</sequence>
<reference evidence="1 2" key="1">
    <citation type="journal article" date="2021" name="Commun. Biol.">
        <title>The genome of Shorea leprosula (Dipterocarpaceae) highlights the ecological relevance of drought in aseasonal tropical rainforests.</title>
        <authorList>
            <person name="Ng K.K.S."/>
            <person name="Kobayashi M.J."/>
            <person name="Fawcett J.A."/>
            <person name="Hatakeyama M."/>
            <person name="Paape T."/>
            <person name="Ng C.H."/>
            <person name="Ang C.C."/>
            <person name="Tnah L.H."/>
            <person name="Lee C.T."/>
            <person name="Nishiyama T."/>
            <person name="Sese J."/>
            <person name="O'Brien M.J."/>
            <person name="Copetti D."/>
            <person name="Mohd Noor M.I."/>
            <person name="Ong R.C."/>
            <person name="Putra M."/>
            <person name="Sireger I.Z."/>
            <person name="Indrioko S."/>
            <person name="Kosugi Y."/>
            <person name="Izuno A."/>
            <person name="Isagi Y."/>
            <person name="Lee S.L."/>
            <person name="Shimizu K.K."/>
        </authorList>
    </citation>
    <scope>NUCLEOTIDE SEQUENCE [LARGE SCALE GENOMIC DNA]</scope>
    <source>
        <strain evidence="1">214</strain>
    </source>
</reference>
<gene>
    <name evidence="1" type="ORF">SLEP1_g28859</name>
</gene>
<protein>
    <submittedName>
        <fullName evidence="1">Uncharacterized protein</fullName>
    </submittedName>
</protein>
<comment type="caution">
    <text evidence="1">The sequence shown here is derived from an EMBL/GenBank/DDBJ whole genome shotgun (WGS) entry which is preliminary data.</text>
</comment>
<organism evidence="1 2">
    <name type="scientific">Rubroshorea leprosula</name>
    <dbReference type="NCBI Taxonomy" id="152421"/>
    <lineage>
        <taxon>Eukaryota</taxon>
        <taxon>Viridiplantae</taxon>
        <taxon>Streptophyta</taxon>
        <taxon>Embryophyta</taxon>
        <taxon>Tracheophyta</taxon>
        <taxon>Spermatophyta</taxon>
        <taxon>Magnoliopsida</taxon>
        <taxon>eudicotyledons</taxon>
        <taxon>Gunneridae</taxon>
        <taxon>Pentapetalae</taxon>
        <taxon>rosids</taxon>
        <taxon>malvids</taxon>
        <taxon>Malvales</taxon>
        <taxon>Dipterocarpaceae</taxon>
        <taxon>Rubroshorea</taxon>
    </lineage>
</organism>
<evidence type="ECO:0000313" key="2">
    <source>
        <dbReference type="Proteomes" id="UP001054252"/>
    </source>
</evidence>
<name>A0AAV5K5M3_9ROSI</name>
<dbReference type="Proteomes" id="UP001054252">
    <property type="component" value="Unassembled WGS sequence"/>
</dbReference>
<dbReference type="EMBL" id="BPVZ01000050">
    <property type="protein sequence ID" value="GKV18491.1"/>
    <property type="molecule type" value="Genomic_DNA"/>
</dbReference>
<keyword evidence="2" id="KW-1185">Reference proteome</keyword>
<evidence type="ECO:0000313" key="1">
    <source>
        <dbReference type="EMBL" id="GKV18491.1"/>
    </source>
</evidence>
<proteinExistence type="predicted"/>
<dbReference type="AlphaFoldDB" id="A0AAV5K5M3"/>